<organism evidence="1 2">
    <name type="scientific">Photobacterium kishitanii</name>
    <dbReference type="NCBI Taxonomy" id="318456"/>
    <lineage>
        <taxon>Bacteria</taxon>
        <taxon>Pseudomonadati</taxon>
        <taxon>Pseudomonadota</taxon>
        <taxon>Gammaproteobacteria</taxon>
        <taxon>Vibrionales</taxon>
        <taxon>Vibrionaceae</taxon>
        <taxon>Photobacterium</taxon>
    </lineage>
</organism>
<evidence type="ECO:0000313" key="2">
    <source>
        <dbReference type="Proteomes" id="UP000241426"/>
    </source>
</evidence>
<protein>
    <submittedName>
        <fullName evidence="1">Uncharacterized protein</fullName>
    </submittedName>
</protein>
<name>A0A2T3KEM0_9GAMM</name>
<evidence type="ECO:0000313" key="1">
    <source>
        <dbReference type="EMBL" id="PSU95703.1"/>
    </source>
</evidence>
<dbReference type="EMBL" id="PYNF01000018">
    <property type="protein sequence ID" value="PSU95703.1"/>
    <property type="molecule type" value="Genomic_DNA"/>
</dbReference>
<dbReference type="Proteomes" id="UP000241426">
    <property type="component" value="Unassembled WGS sequence"/>
</dbReference>
<reference evidence="1 2" key="1">
    <citation type="submission" date="2018-01" db="EMBL/GenBank/DDBJ databases">
        <title>Whole genome sequencing of Histamine producing bacteria.</title>
        <authorList>
            <person name="Butler K."/>
        </authorList>
    </citation>
    <scope>NUCLEOTIDE SEQUENCE [LARGE SCALE GENOMIC DNA]</scope>
    <source>
        <strain evidence="1 2">FS-7.2</strain>
    </source>
</reference>
<proteinExistence type="predicted"/>
<comment type="caution">
    <text evidence="1">The sequence shown here is derived from an EMBL/GenBank/DDBJ whole genome shotgun (WGS) entry which is preliminary data.</text>
</comment>
<dbReference type="AlphaFoldDB" id="A0A2T3KEM0"/>
<sequence>MTWSVLNIDYIDMPNEALNTEIQISSAVVDYLNCFPSGGILKCPISVMYKNSLHIQVFFPPELSTIALLFGAKPIKKPDFETLKGMSSIEISPIGLDVNSPYFQSLFVKSNHS</sequence>
<accession>A0A2T3KEM0</accession>
<gene>
    <name evidence="1" type="ORF">C9J27_17675</name>
</gene>
<dbReference type="RefSeq" id="WP_107289881.1">
    <property type="nucleotide sequence ID" value="NZ_PYNF01000018.1"/>
</dbReference>